<gene>
    <name evidence="2" type="ORF">SteCoe_9953</name>
</gene>
<evidence type="ECO:0000313" key="3">
    <source>
        <dbReference type="Proteomes" id="UP000187209"/>
    </source>
</evidence>
<evidence type="ECO:0000256" key="1">
    <source>
        <dbReference type="SAM" id="Phobius"/>
    </source>
</evidence>
<feature type="transmembrane region" description="Helical" evidence="1">
    <location>
        <begin position="165"/>
        <end position="191"/>
    </location>
</feature>
<organism evidence="2 3">
    <name type="scientific">Stentor coeruleus</name>
    <dbReference type="NCBI Taxonomy" id="5963"/>
    <lineage>
        <taxon>Eukaryota</taxon>
        <taxon>Sar</taxon>
        <taxon>Alveolata</taxon>
        <taxon>Ciliophora</taxon>
        <taxon>Postciliodesmatophora</taxon>
        <taxon>Heterotrichea</taxon>
        <taxon>Heterotrichida</taxon>
        <taxon>Stentoridae</taxon>
        <taxon>Stentor</taxon>
    </lineage>
</organism>
<dbReference type="Proteomes" id="UP000187209">
    <property type="component" value="Unassembled WGS sequence"/>
</dbReference>
<evidence type="ECO:0000313" key="2">
    <source>
        <dbReference type="EMBL" id="OMJ88138.1"/>
    </source>
</evidence>
<feature type="transmembrane region" description="Helical" evidence="1">
    <location>
        <begin position="52"/>
        <end position="80"/>
    </location>
</feature>
<dbReference type="EMBL" id="MPUH01000158">
    <property type="protein sequence ID" value="OMJ88138.1"/>
    <property type="molecule type" value="Genomic_DNA"/>
</dbReference>
<feature type="transmembrane region" description="Helical" evidence="1">
    <location>
        <begin position="257"/>
        <end position="277"/>
    </location>
</feature>
<keyword evidence="1" id="KW-1133">Transmembrane helix</keyword>
<proteinExistence type="predicted"/>
<keyword evidence="3" id="KW-1185">Reference proteome</keyword>
<keyword evidence="1" id="KW-0812">Transmembrane</keyword>
<accession>A0A1R2CGI8</accession>
<feature type="transmembrane region" description="Helical" evidence="1">
    <location>
        <begin position="406"/>
        <end position="428"/>
    </location>
</feature>
<feature type="transmembrane region" description="Helical" evidence="1">
    <location>
        <begin position="29"/>
        <end position="46"/>
    </location>
</feature>
<feature type="transmembrane region" description="Helical" evidence="1">
    <location>
        <begin position="289"/>
        <end position="313"/>
    </location>
</feature>
<feature type="transmembrane region" description="Helical" evidence="1">
    <location>
        <begin position="140"/>
        <end position="158"/>
    </location>
</feature>
<feature type="transmembrane region" description="Helical" evidence="1">
    <location>
        <begin position="374"/>
        <end position="394"/>
    </location>
</feature>
<feature type="transmembrane region" description="Helical" evidence="1">
    <location>
        <begin position="211"/>
        <end position="236"/>
    </location>
</feature>
<feature type="transmembrane region" description="Helical" evidence="1">
    <location>
        <begin position="101"/>
        <end position="120"/>
    </location>
</feature>
<sequence length="429" mass="49274">MSDSFSLADTLLAGQKTTGEPQDNRKKQIFFIILACSLNPLLFHFLEIINAAGFISFASFTIIISLVFFYVYSILITAFVNSRANKFEEILNNYFHRMDRPIAFSVFLYCFGVICLAQMSLVQSAKYACYSWGIEKYKPYVASATLGVSGICVVFLSRYQEIKNLYFLCFTNFVIWVVFITAMILVFFYKFDDSVKSISETKFLKGEHDNIMGSAFLPVLYLIVILNCFQSIPIIYKEIIDSSITIHRSQIYSILRKPLLLSLIYYLLFGFLEYATHSPIMNNVIKSDLNYTIIAYTLIKPVMLILQITLVMFTARNSFVQTFFRKNYILNSNANFAIIITLTVLSALSSLFVYKSEIKKPEKHKQEDFTRFSMTYYIIAFLSCLVGLCIPWSLMIRMQIHKAYEICIFFLVSAGLISALFIADLGLVF</sequence>
<reference evidence="2 3" key="1">
    <citation type="submission" date="2016-11" db="EMBL/GenBank/DDBJ databases">
        <title>The macronuclear genome of Stentor coeruleus: a giant cell with tiny introns.</title>
        <authorList>
            <person name="Slabodnick M."/>
            <person name="Ruby J.G."/>
            <person name="Reiff S.B."/>
            <person name="Swart E.C."/>
            <person name="Gosai S."/>
            <person name="Prabakaran S."/>
            <person name="Witkowska E."/>
            <person name="Larue G.E."/>
            <person name="Fisher S."/>
            <person name="Freeman R.M."/>
            <person name="Gunawardena J."/>
            <person name="Chu W."/>
            <person name="Stover N.A."/>
            <person name="Gregory B.D."/>
            <person name="Nowacki M."/>
            <person name="Derisi J."/>
            <person name="Roy S.W."/>
            <person name="Marshall W.F."/>
            <person name="Sood P."/>
        </authorList>
    </citation>
    <scope>NUCLEOTIDE SEQUENCE [LARGE SCALE GENOMIC DNA]</scope>
    <source>
        <strain evidence="2">WM001</strain>
    </source>
</reference>
<protein>
    <submittedName>
        <fullName evidence="2">Uncharacterized protein</fullName>
    </submittedName>
</protein>
<name>A0A1R2CGI8_9CILI</name>
<dbReference type="AlphaFoldDB" id="A0A1R2CGI8"/>
<keyword evidence="1" id="KW-0472">Membrane</keyword>
<comment type="caution">
    <text evidence="2">The sequence shown here is derived from an EMBL/GenBank/DDBJ whole genome shotgun (WGS) entry which is preliminary data.</text>
</comment>
<feature type="transmembrane region" description="Helical" evidence="1">
    <location>
        <begin position="334"/>
        <end position="354"/>
    </location>
</feature>